<accession>A0A9X3IWI7</accession>
<dbReference type="InterPro" id="IPR011009">
    <property type="entry name" value="Kinase-like_dom_sf"/>
</dbReference>
<dbReference type="SUPFAM" id="SSF55781">
    <property type="entry name" value="GAF domain-like"/>
    <property type="match status" value="1"/>
</dbReference>
<dbReference type="InterPro" id="IPR002197">
    <property type="entry name" value="HTH_Fis"/>
</dbReference>
<feature type="compositionally biased region" description="Basic and acidic residues" evidence="6">
    <location>
        <begin position="583"/>
        <end position="597"/>
    </location>
</feature>
<evidence type="ECO:0000256" key="5">
    <source>
        <dbReference type="ARBA" id="ARBA00023163"/>
    </source>
</evidence>
<reference evidence="9" key="1">
    <citation type="submission" date="2022-11" db="EMBL/GenBank/DDBJ databases">
        <title>Minimal conservation of predation-associated metabolite biosynthetic gene clusters underscores biosynthetic potential of Myxococcota including descriptions for ten novel species: Archangium lansinium sp. nov., Myxococcus landrumus sp. nov., Nannocystis bai.</title>
        <authorList>
            <person name="Ahearne A."/>
            <person name="Stevens C."/>
            <person name="Phillips K."/>
        </authorList>
    </citation>
    <scope>NUCLEOTIDE SEQUENCE</scope>
    <source>
        <strain evidence="9">Na p29</strain>
    </source>
</reference>
<dbReference type="GO" id="GO:0006355">
    <property type="term" value="P:regulation of DNA-templated transcription"/>
    <property type="evidence" value="ECO:0007669"/>
    <property type="project" value="InterPro"/>
</dbReference>
<keyword evidence="2" id="KW-0067">ATP-binding</keyword>
<keyword evidence="3" id="KW-0805">Transcription regulation</keyword>
<evidence type="ECO:0000256" key="3">
    <source>
        <dbReference type="ARBA" id="ARBA00023015"/>
    </source>
</evidence>
<dbReference type="Gene3D" id="1.10.8.60">
    <property type="match status" value="1"/>
</dbReference>
<dbReference type="EMBL" id="JAPNKE010000002">
    <property type="protein sequence ID" value="MCY1005534.1"/>
    <property type="molecule type" value="Genomic_DNA"/>
</dbReference>
<evidence type="ECO:0000259" key="8">
    <source>
        <dbReference type="PROSITE" id="PS50045"/>
    </source>
</evidence>
<dbReference type="PROSITE" id="PS50011">
    <property type="entry name" value="PROTEIN_KINASE_DOM"/>
    <property type="match status" value="1"/>
</dbReference>
<dbReference type="RefSeq" id="WP_267767216.1">
    <property type="nucleotide sequence ID" value="NZ_JAPNKE010000002.1"/>
</dbReference>
<evidence type="ECO:0000256" key="6">
    <source>
        <dbReference type="SAM" id="MobiDB-lite"/>
    </source>
</evidence>
<dbReference type="Pfam" id="PF25601">
    <property type="entry name" value="AAA_lid_14"/>
    <property type="match status" value="1"/>
</dbReference>
<dbReference type="GO" id="GO:0005524">
    <property type="term" value="F:ATP binding"/>
    <property type="evidence" value="ECO:0007669"/>
    <property type="project" value="UniProtKB-KW"/>
</dbReference>
<dbReference type="InterPro" id="IPR027417">
    <property type="entry name" value="P-loop_NTPase"/>
</dbReference>
<protein>
    <submittedName>
        <fullName evidence="9">Sigma 54-interacting transcriptional regulator</fullName>
    </submittedName>
</protein>
<evidence type="ECO:0000256" key="2">
    <source>
        <dbReference type="ARBA" id="ARBA00022840"/>
    </source>
</evidence>
<evidence type="ECO:0000259" key="7">
    <source>
        <dbReference type="PROSITE" id="PS50011"/>
    </source>
</evidence>
<keyword evidence="4" id="KW-0238">DNA-binding</keyword>
<dbReference type="InterPro" id="IPR000719">
    <property type="entry name" value="Prot_kinase_dom"/>
</dbReference>
<keyword evidence="10" id="KW-1185">Reference proteome</keyword>
<feature type="compositionally biased region" description="Low complexity" evidence="6">
    <location>
        <begin position="875"/>
        <end position="893"/>
    </location>
</feature>
<proteinExistence type="predicted"/>
<dbReference type="SMART" id="SM00065">
    <property type="entry name" value="GAF"/>
    <property type="match status" value="1"/>
</dbReference>
<dbReference type="InterPro" id="IPR003593">
    <property type="entry name" value="AAA+_ATPase"/>
</dbReference>
<dbReference type="InterPro" id="IPR003018">
    <property type="entry name" value="GAF"/>
</dbReference>
<dbReference type="InterPro" id="IPR025943">
    <property type="entry name" value="Sigma_54_int_dom_ATP-bd_2"/>
</dbReference>
<dbReference type="PRINTS" id="PR01590">
    <property type="entry name" value="HTHFIS"/>
</dbReference>
<sequence length="1805" mass="188331">MTEGAVGGAERDLAFGLPPRFVAVARLGEGAEGGTWTALDADAGGRRVALKRVPPERVGQVRQAFRVLRRVSSPHLPAALELLQETGGGAWLVTGWIDGAPLQPGPVAASEALAEAIAVAHALRAIHEAGTHHGDVSPGNVLAGEGGVVLTDFGQVGCLGCGTPGFLAPEALAGGGGPAADVFALGCLLCFRLFGAAPWARPEGLVDALRRGERAVDARLAELAAGAAVPEELLALLRRLLALDGARRLVDLRLVLARLQELLETCREGHGQEGMSSGAGPTWWLPARWPYAGTSLAPALAMLLPAPRARLVAVAGPPGAGRRRVVEELVATLQAQAEGPPARLCPAERLGAALQVPAAGWIEAWIAGAEEVVFGLPEAPQWPGDLAEETGDEGHVARRRAAVLAAAAAMARTTLIVPVSPALGAALARAGAEAAGRGEPPIAVLELRPWTEAELLQALQPVLDPPEERAGWAEALRAATGGWPGATVEAIEASARAMLVRPTPEGIAGAAATARGALDAGRARLVLEAAWTAEGREAAVATGAGLQAAHLFAPGGVPLGWALAAARRAFGPRLRELARERLAELEDPTGREGHGEENMSGGTARSVTLALAVDAESPAAVSRWLAACPETGGAWERDPALPRLLERIDAGLPDASRAKLAAALLRAGQAGRALTLATGGGPRCALVAARALEQTGRAGEALVRLDALLAEPELSDDLRATGLGLRWRALTDLGRASEAVLEAEALASTEMAKGTCLEGHVEAEGVTARAEAAGAAGTERTGAAGTERTGAAGTERTGVSADEKGTGASATERTGAAGTERTGASADEKGTGVAATQRTVASADEKETVGERVDGTGAGESVRSARPKKSRPARRGASARDASAAGAASQSDSLTQGAGLFEHAREDRRCVALAASGPGAAEAWLWAALAAIYGGAEDRAEDWLARAEARLEAAAGHPGLQARIDQVRGNLAHLRGQLGHAEAAYERAAAGFERAGEAIGRTLLAANLAALAILSGELGRGLEHGRQALRGYLALGRVQALPELAENLVQLLVRAGAQAEAVRLHVLLAQTLSGTAGSLAQARLERVQAELVWGERLRGQGSDAAVAHAFAAAAEALQRAGATRDAGEAMLRAAAAARRSGQPARAAELLAAAERGLADGDEELQVAAALERVLAGAGGVPGELARACRALAELPRPEELAARGRLELAWHYDHVLHAILGPSDPRRPALARRAARTWEVLMSKIPDLDKPSARAALLAESGDRAAVAALVSDLPESTGEPPPDEPPPPEARRSGEAGQLLRMYRRLVREDDLERLLAQVVDAAMELCDAERGAIAVLPSPPSRSGEAAAPTLVARELAGGAGGTFSRSVLDRVLAEGTPILSVDAITDDRFGQSRSISHLNLRSVLAVPLVHRGALLGALYVDHRLRRGAWGEADLARLEEYAELAALAIAHRGAVAALAERGRELAALLEERELEVRGLREAARTPERRGYRNMVGGTGSIQAVFRLVDRLADSDVPVVIYGESGTGKELVARAIHDGGARRARPFVAENCGAIPETLLESVLFGHAKGAFTGAQRATPGLFEAADGGSLFLDEIGEMSPAMQTKLLRVLQEGEVRRVGDTTVRKIDVRVIAASNRDLDAMVAAGQFRKDLLYRVRVVKVELPPLRARTEDLPLLIEHFLGKYDRGRRLTVSAAAIRLLARYAWPGNIRELENEVQRWVALCEARVEPDDLSPAIREAPASGVPDPDDLRLRPRVERLERELIDRALQQAGGNQTRAATLLGLSRFGLQKKLRRLESGGEDED</sequence>
<dbReference type="Gene3D" id="3.40.50.300">
    <property type="entry name" value="P-loop containing nucleotide triphosphate hydrolases"/>
    <property type="match status" value="1"/>
</dbReference>
<dbReference type="Pfam" id="PF01590">
    <property type="entry name" value="GAF"/>
    <property type="match status" value="1"/>
</dbReference>
<evidence type="ECO:0000313" key="10">
    <source>
        <dbReference type="Proteomes" id="UP001150924"/>
    </source>
</evidence>
<organism evidence="9 10">
    <name type="scientific">Nannocystis pusilla</name>
    <dbReference type="NCBI Taxonomy" id="889268"/>
    <lineage>
        <taxon>Bacteria</taxon>
        <taxon>Pseudomonadati</taxon>
        <taxon>Myxococcota</taxon>
        <taxon>Polyangia</taxon>
        <taxon>Nannocystales</taxon>
        <taxon>Nannocystaceae</taxon>
        <taxon>Nannocystis</taxon>
    </lineage>
</organism>
<feature type="domain" description="Protein kinase" evidence="7">
    <location>
        <begin position="21"/>
        <end position="263"/>
    </location>
</feature>
<dbReference type="PROSITE" id="PS00675">
    <property type="entry name" value="SIGMA54_INTERACT_1"/>
    <property type="match status" value="1"/>
</dbReference>
<name>A0A9X3IWI7_9BACT</name>
<dbReference type="PROSITE" id="PS50045">
    <property type="entry name" value="SIGMA54_INTERACT_4"/>
    <property type="match status" value="1"/>
</dbReference>
<keyword evidence="1" id="KW-0547">Nucleotide-binding</keyword>
<feature type="region of interest" description="Disordered" evidence="6">
    <location>
        <begin position="583"/>
        <end position="603"/>
    </location>
</feature>
<dbReference type="SUPFAM" id="SSF52540">
    <property type="entry name" value="P-loop containing nucleoside triphosphate hydrolases"/>
    <property type="match status" value="1"/>
</dbReference>
<gene>
    <name evidence="9" type="ORF">OV079_08105</name>
</gene>
<dbReference type="InterPro" id="IPR025662">
    <property type="entry name" value="Sigma_54_int_dom_ATP-bd_1"/>
</dbReference>
<dbReference type="Pfam" id="PF00069">
    <property type="entry name" value="Pkinase"/>
    <property type="match status" value="1"/>
</dbReference>
<dbReference type="PANTHER" id="PTHR32071">
    <property type="entry name" value="TRANSCRIPTIONAL REGULATORY PROTEIN"/>
    <property type="match status" value="1"/>
</dbReference>
<feature type="region of interest" description="Disordered" evidence="6">
    <location>
        <begin position="1272"/>
        <end position="1297"/>
    </location>
</feature>
<feature type="domain" description="Sigma-54 factor interaction" evidence="8">
    <location>
        <begin position="1496"/>
        <end position="1722"/>
    </location>
</feature>
<dbReference type="GO" id="GO:0004672">
    <property type="term" value="F:protein kinase activity"/>
    <property type="evidence" value="ECO:0007669"/>
    <property type="project" value="InterPro"/>
</dbReference>
<dbReference type="SMART" id="SM00382">
    <property type="entry name" value="AAA"/>
    <property type="match status" value="1"/>
</dbReference>
<evidence type="ECO:0000313" key="9">
    <source>
        <dbReference type="EMBL" id="MCY1005534.1"/>
    </source>
</evidence>
<comment type="caution">
    <text evidence="9">The sequence shown here is derived from an EMBL/GenBank/DDBJ whole genome shotgun (WGS) entry which is preliminary data.</text>
</comment>
<dbReference type="Pfam" id="PF02954">
    <property type="entry name" value="HTH_8"/>
    <property type="match status" value="1"/>
</dbReference>
<evidence type="ECO:0000256" key="1">
    <source>
        <dbReference type="ARBA" id="ARBA00022741"/>
    </source>
</evidence>
<dbReference type="InterPro" id="IPR009057">
    <property type="entry name" value="Homeodomain-like_sf"/>
</dbReference>
<dbReference type="GO" id="GO:0043565">
    <property type="term" value="F:sequence-specific DNA binding"/>
    <property type="evidence" value="ECO:0007669"/>
    <property type="project" value="InterPro"/>
</dbReference>
<feature type="compositionally biased region" description="Low complexity" evidence="6">
    <location>
        <begin position="768"/>
        <end position="799"/>
    </location>
</feature>
<dbReference type="InterPro" id="IPR029016">
    <property type="entry name" value="GAF-like_dom_sf"/>
</dbReference>
<dbReference type="Gene3D" id="1.10.10.60">
    <property type="entry name" value="Homeodomain-like"/>
    <property type="match status" value="1"/>
</dbReference>
<dbReference type="PROSITE" id="PS00688">
    <property type="entry name" value="SIGMA54_INTERACT_3"/>
    <property type="match status" value="1"/>
</dbReference>
<feature type="compositionally biased region" description="Basic and acidic residues" evidence="6">
    <location>
        <begin position="843"/>
        <end position="854"/>
    </location>
</feature>
<dbReference type="CDD" id="cd00009">
    <property type="entry name" value="AAA"/>
    <property type="match status" value="1"/>
</dbReference>
<dbReference type="InterPro" id="IPR058031">
    <property type="entry name" value="AAA_lid_NorR"/>
</dbReference>
<dbReference type="Pfam" id="PF00158">
    <property type="entry name" value="Sigma54_activat"/>
    <property type="match status" value="1"/>
</dbReference>
<feature type="compositionally biased region" description="Pro residues" evidence="6">
    <location>
        <begin position="1280"/>
        <end position="1289"/>
    </location>
</feature>
<dbReference type="Gene3D" id="3.30.450.40">
    <property type="match status" value="1"/>
</dbReference>
<dbReference type="SUPFAM" id="SSF56112">
    <property type="entry name" value="Protein kinase-like (PK-like)"/>
    <property type="match status" value="1"/>
</dbReference>
<feature type="region of interest" description="Disordered" evidence="6">
    <location>
        <begin position="768"/>
        <end position="894"/>
    </location>
</feature>
<dbReference type="Gene3D" id="1.10.510.10">
    <property type="entry name" value="Transferase(Phosphotransferase) domain 1"/>
    <property type="match status" value="1"/>
</dbReference>
<dbReference type="InterPro" id="IPR002078">
    <property type="entry name" value="Sigma_54_int"/>
</dbReference>
<dbReference type="PROSITE" id="PS00676">
    <property type="entry name" value="SIGMA54_INTERACT_2"/>
    <property type="match status" value="1"/>
</dbReference>
<evidence type="ECO:0000256" key="4">
    <source>
        <dbReference type="ARBA" id="ARBA00023125"/>
    </source>
</evidence>
<dbReference type="Proteomes" id="UP001150924">
    <property type="component" value="Unassembled WGS sequence"/>
</dbReference>
<dbReference type="FunFam" id="3.40.50.300:FF:000006">
    <property type="entry name" value="DNA-binding transcriptional regulator NtrC"/>
    <property type="match status" value="1"/>
</dbReference>
<dbReference type="SMART" id="SM00220">
    <property type="entry name" value="S_TKc"/>
    <property type="match status" value="1"/>
</dbReference>
<feature type="compositionally biased region" description="Basic residues" evidence="6">
    <location>
        <begin position="865"/>
        <end position="874"/>
    </location>
</feature>
<dbReference type="SUPFAM" id="SSF46689">
    <property type="entry name" value="Homeodomain-like"/>
    <property type="match status" value="1"/>
</dbReference>
<keyword evidence="5" id="KW-0804">Transcription</keyword>
<dbReference type="InterPro" id="IPR025944">
    <property type="entry name" value="Sigma_54_int_dom_CS"/>
</dbReference>